<name>A0ABP5NU74_9MICC</name>
<accession>A0ABP5NU74</accession>
<protein>
    <recommendedName>
        <fullName evidence="4">Peptide chain release factor 1 (ERF1)</fullName>
    </recommendedName>
</protein>
<dbReference type="EMBL" id="BAAAQW010000007">
    <property type="protein sequence ID" value="GAA2201633.1"/>
    <property type="molecule type" value="Genomic_DNA"/>
</dbReference>
<dbReference type="Pfam" id="PF18844">
    <property type="entry name" value="baeRF_family2"/>
    <property type="match status" value="1"/>
</dbReference>
<feature type="region of interest" description="Disordered" evidence="1">
    <location>
        <begin position="141"/>
        <end position="165"/>
    </location>
</feature>
<dbReference type="InterPro" id="IPR040701">
    <property type="entry name" value="Bact_RF_family2"/>
</dbReference>
<dbReference type="Gene3D" id="3.30.420.60">
    <property type="entry name" value="eRF1 domain 2"/>
    <property type="match status" value="1"/>
</dbReference>
<gene>
    <name evidence="2" type="ORF">GCM10009849_26810</name>
</gene>
<evidence type="ECO:0000313" key="3">
    <source>
        <dbReference type="Proteomes" id="UP001500432"/>
    </source>
</evidence>
<organism evidence="2 3">
    <name type="scientific">Sinomonas flava</name>
    <dbReference type="NCBI Taxonomy" id="496857"/>
    <lineage>
        <taxon>Bacteria</taxon>
        <taxon>Bacillati</taxon>
        <taxon>Actinomycetota</taxon>
        <taxon>Actinomycetes</taxon>
        <taxon>Micrococcales</taxon>
        <taxon>Micrococcaceae</taxon>
        <taxon>Sinomonas</taxon>
    </lineage>
</organism>
<dbReference type="RefSeq" id="WP_344300264.1">
    <property type="nucleotide sequence ID" value="NZ_BAAAQW010000007.1"/>
</dbReference>
<reference evidence="3" key="1">
    <citation type="journal article" date="2019" name="Int. J. Syst. Evol. Microbiol.">
        <title>The Global Catalogue of Microorganisms (GCM) 10K type strain sequencing project: providing services to taxonomists for standard genome sequencing and annotation.</title>
        <authorList>
            <consortium name="The Broad Institute Genomics Platform"/>
            <consortium name="The Broad Institute Genome Sequencing Center for Infectious Disease"/>
            <person name="Wu L."/>
            <person name="Ma J."/>
        </authorList>
    </citation>
    <scope>NUCLEOTIDE SEQUENCE [LARGE SCALE GENOMIC DNA]</scope>
    <source>
        <strain evidence="3">JCM 16034</strain>
    </source>
</reference>
<evidence type="ECO:0000313" key="2">
    <source>
        <dbReference type="EMBL" id="GAA2201633.1"/>
    </source>
</evidence>
<dbReference type="SUPFAM" id="SSF53137">
    <property type="entry name" value="Translational machinery components"/>
    <property type="match status" value="1"/>
</dbReference>
<feature type="compositionally biased region" description="Basic and acidic residues" evidence="1">
    <location>
        <begin position="146"/>
        <end position="156"/>
    </location>
</feature>
<evidence type="ECO:0008006" key="4">
    <source>
        <dbReference type="Google" id="ProtNLM"/>
    </source>
</evidence>
<keyword evidence="3" id="KW-1185">Reference proteome</keyword>
<sequence length="363" mass="38489">MRALQEYAGLLKEGGPWCTIHVDVSTGTVDTLEATDVLGENVGRMLAAAGADRSCRTAAERLDWAAKGLPAPISRFVLIRGGEVVVNEVLPGAPSTPLVDVGPIPNLVPLAEHRGTDLAYLEVEAERADAEIRRRRASAHAPLAEQEVHGDTENLKKVPSGGWSQGRYQRRTEEVWRRNGAEVAAEVDRLVEAGGVDVVILSGDERALEKIRESLGERAAKLVRVVPMNSAAPGADRERYEEQVGTIVDEVAAGRQARLLERMAEGRGALAAHGWGAVIHALQGARVDTLFLAPSAVVQRRVLALDGAPWVASTEAEAVGAGVLGHADPSATLLRAAVLTDADTVLVPSDVLDGGEAASLLRW</sequence>
<proteinExistence type="predicted"/>
<dbReference type="Proteomes" id="UP001500432">
    <property type="component" value="Unassembled WGS sequence"/>
</dbReference>
<comment type="caution">
    <text evidence="2">The sequence shown here is derived from an EMBL/GenBank/DDBJ whole genome shotgun (WGS) entry which is preliminary data.</text>
</comment>
<evidence type="ECO:0000256" key="1">
    <source>
        <dbReference type="SAM" id="MobiDB-lite"/>
    </source>
</evidence>
<dbReference type="InterPro" id="IPR042226">
    <property type="entry name" value="eFR1_2_sf"/>
</dbReference>